<dbReference type="NCBIfam" id="TIGR00065">
    <property type="entry name" value="ftsZ"/>
    <property type="match status" value="1"/>
</dbReference>
<dbReference type="HAMAP" id="MF_00909">
    <property type="entry name" value="FtsZ"/>
    <property type="match status" value="1"/>
</dbReference>
<evidence type="ECO:0000256" key="11">
    <source>
        <dbReference type="RuleBase" id="RU000631"/>
    </source>
</evidence>
<evidence type="ECO:0000256" key="6">
    <source>
        <dbReference type="ARBA" id="ARBA00023210"/>
    </source>
</evidence>
<dbReference type="InterPro" id="IPR045061">
    <property type="entry name" value="FtsZ/CetZ"/>
</dbReference>
<dbReference type="InterPro" id="IPR037103">
    <property type="entry name" value="Tubulin/FtsZ-like_C"/>
</dbReference>
<dbReference type="PROSITE" id="PS01134">
    <property type="entry name" value="FTSZ_1"/>
    <property type="match status" value="1"/>
</dbReference>
<protein>
    <recommendedName>
        <fullName evidence="9 10">Cell division protein FtsZ</fullName>
    </recommendedName>
</protein>
<keyword evidence="3 9" id="KW-0132">Cell division</keyword>
<dbReference type="PROSITE" id="PS01135">
    <property type="entry name" value="FTSZ_2"/>
    <property type="match status" value="1"/>
</dbReference>
<organism evidence="15 16">
    <name type="scientific">Streptomyces cacaoi</name>
    <dbReference type="NCBI Taxonomy" id="1898"/>
    <lineage>
        <taxon>Bacteria</taxon>
        <taxon>Bacillati</taxon>
        <taxon>Actinomycetota</taxon>
        <taxon>Actinomycetes</taxon>
        <taxon>Kitasatosporales</taxon>
        <taxon>Streptomycetaceae</taxon>
        <taxon>Streptomyces</taxon>
    </lineage>
</organism>
<dbReference type="PRINTS" id="PR00423">
    <property type="entry name" value="CELLDVISFTSZ"/>
</dbReference>
<dbReference type="OrthoDB" id="9813375at2"/>
<evidence type="ECO:0000259" key="14">
    <source>
        <dbReference type="SMART" id="SM00865"/>
    </source>
</evidence>
<evidence type="ECO:0000256" key="8">
    <source>
        <dbReference type="ARBA" id="ARBA00055345"/>
    </source>
</evidence>
<comment type="caution">
    <text evidence="15">The sequence shown here is derived from an EMBL/GenBank/DDBJ whole genome shotgun (WGS) entry which is preliminary data.</text>
</comment>
<dbReference type="GO" id="GO:0000917">
    <property type="term" value="P:division septum assembly"/>
    <property type="evidence" value="ECO:0007669"/>
    <property type="project" value="UniProtKB-KW"/>
</dbReference>
<dbReference type="Pfam" id="PF00091">
    <property type="entry name" value="Tubulin"/>
    <property type="match status" value="1"/>
</dbReference>
<dbReference type="Gene3D" id="3.30.1330.20">
    <property type="entry name" value="Tubulin/FtsZ, C-terminal domain"/>
    <property type="match status" value="1"/>
</dbReference>
<evidence type="ECO:0000256" key="3">
    <source>
        <dbReference type="ARBA" id="ARBA00022618"/>
    </source>
</evidence>
<proteinExistence type="inferred from homology"/>
<evidence type="ECO:0000313" key="16">
    <source>
        <dbReference type="Proteomes" id="UP000319210"/>
    </source>
</evidence>
<feature type="binding site" evidence="9">
    <location>
        <position position="136"/>
    </location>
    <ligand>
        <name>GTP</name>
        <dbReference type="ChEBI" id="CHEBI:37565"/>
    </ligand>
</feature>
<feature type="binding site" evidence="9">
    <location>
        <position position="140"/>
    </location>
    <ligand>
        <name>GTP</name>
        <dbReference type="ChEBI" id="CHEBI:37565"/>
    </ligand>
</feature>
<dbReference type="InterPro" id="IPR036525">
    <property type="entry name" value="Tubulin/FtsZ_GTPase_sf"/>
</dbReference>
<feature type="compositionally biased region" description="Low complexity" evidence="12">
    <location>
        <begin position="328"/>
        <end position="337"/>
    </location>
</feature>
<accession>A0A4Y3RDR3</accession>
<evidence type="ECO:0000256" key="5">
    <source>
        <dbReference type="ARBA" id="ARBA00023134"/>
    </source>
</evidence>
<dbReference type="PANTHER" id="PTHR30314">
    <property type="entry name" value="CELL DIVISION PROTEIN FTSZ-RELATED"/>
    <property type="match status" value="1"/>
</dbReference>
<feature type="binding site" evidence="9">
    <location>
        <begin position="18"/>
        <end position="22"/>
    </location>
    <ligand>
        <name>GTP</name>
        <dbReference type="ChEBI" id="CHEBI:37565"/>
    </ligand>
</feature>
<keyword evidence="2 9" id="KW-0963">Cytoplasm</keyword>
<dbReference type="InterPro" id="IPR000158">
    <property type="entry name" value="Cell_div_FtsZ"/>
</dbReference>
<dbReference type="SMART" id="SM00865">
    <property type="entry name" value="Tubulin_C"/>
    <property type="match status" value="1"/>
</dbReference>
<dbReference type="SUPFAM" id="SSF55307">
    <property type="entry name" value="Tubulin C-terminal domain-like"/>
    <property type="match status" value="1"/>
</dbReference>
<sequence>MAAPQNYLAVIKVVGIGGGGVNAINRMIEVGLKGVEFIAINTDAQALLMSDADVKLDVGRELTRGLGAGANPDVGRKAAEDHREEIEEVLKGADMVFVTAGEGGGTGTGGAPVVANIARSLGALTIGVVTRPFTFEGRRRANQAEDGIAGLRDEVDTLIVIPNDRLLSISDRQVSVLDAFKSADQVLLSGVQGITDLITTPGLINLDFADVKSVMSEAGSALMGIGSARGDDRAVAAAEMAISSPLLEASIDGARGVLLSISGGSDLGLFEINEAAQLVSEAAHPEANIIFGAVIDDALGDEVRVTVIAAGFDGGQPPAKKGEKALGSSSSSSAASSYKEETPSVPSPEPEPERPSFGGLGAVTPREEEPPARTEPSPVSEVPPPPTTSPQVPPARPYQDSQAEELDVPDFLK</sequence>
<keyword evidence="4 9" id="KW-0547">Nucleotide-binding</keyword>
<dbReference type="GO" id="GO:0030428">
    <property type="term" value="C:cell septum"/>
    <property type="evidence" value="ECO:0007669"/>
    <property type="project" value="UniProtKB-ARBA"/>
</dbReference>
<feature type="domain" description="Tubulin/FtsZ GTPase" evidence="13">
    <location>
        <begin position="10"/>
        <end position="202"/>
    </location>
</feature>
<dbReference type="FunFam" id="3.30.1330.20:FF:000005">
    <property type="entry name" value="Cell division protein FtsZ"/>
    <property type="match status" value="1"/>
</dbReference>
<evidence type="ECO:0000259" key="13">
    <source>
        <dbReference type="SMART" id="SM00864"/>
    </source>
</evidence>
<feature type="binding site" evidence="9">
    <location>
        <begin position="105"/>
        <end position="107"/>
    </location>
    <ligand>
        <name>GTP</name>
        <dbReference type="ChEBI" id="CHEBI:37565"/>
    </ligand>
</feature>
<dbReference type="SUPFAM" id="SSF52490">
    <property type="entry name" value="Tubulin nucleotide-binding domain-like"/>
    <property type="match status" value="1"/>
</dbReference>
<evidence type="ECO:0000256" key="10">
    <source>
        <dbReference type="NCBIfam" id="TIGR00065"/>
    </source>
</evidence>
<evidence type="ECO:0000256" key="1">
    <source>
        <dbReference type="ARBA" id="ARBA00009690"/>
    </source>
</evidence>
<feature type="binding site" evidence="9">
    <location>
        <position position="184"/>
    </location>
    <ligand>
        <name>GTP</name>
        <dbReference type="ChEBI" id="CHEBI:37565"/>
    </ligand>
</feature>
<dbReference type="InterPro" id="IPR018316">
    <property type="entry name" value="Tubulin/FtsZ_2-layer-sand-dom"/>
</dbReference>
<name>A0A4Y3RDR3_STRCI</name>
<dbReference type="GO" id="GO:0003924">
    <property type="term" value="F:GTPase activity"/>
    <property type="evidence" value="ECO:0007669"/>
    <property type="project" value="UniProtKB-UniRule"/>
</dbReference>
<dbReference type="FunFam" id="3.40.50.1440:FF:000023">
    <property type="entry name" value="Cell division protein FtsZ"/>
    <property type="match status" value="1"/>
</dbReference>
<comment type="subunit">
    <text evidence="9">Homodimer. Polymerizes to form a dynamic ring structure in a strictly GTP-dependent manner. Interacts directly with several other division proteins.</text>
</comment>
<dbReference type="RefSeq" id="WP_030883563.1">
    <property type="nucleotide sequence ID" value="NZ_BJMM01000068.1"/>
</dbReference>
<dbReference type="GO" id="GO:0005525">
    <property type="term" value="F:GTP binding"/>
    <property type="evidence" value="ECO:0007669"/>
    <property type="project" value="UniProtKB-UniRule"/>
</dbReference>
<evidence type="ECO:0000256" key="12">
    <source>
        <dbReference type="SAM" id="MobiDB-lite"/>
    </source>
</evidence>
<dbReference type="InterPro" id="IPR024757">
    <property type="entry name" value="FtsZ_C"/>
</dbReference>
<evidence type="ECO:0000256" key="9">
    <source>
        <dbReference type="HAMAP-Rule" id="MF_00909"/>
    </source>
</evidence>
<feature type="compositionally biased region" description="Pro residues" evidence="12">
    <location>
        <begin position="381"/>
        <end position="396"/>
    </location>
</feature>
<evidence type="ECO:0000256" key="7">
    <source>
        <dbReference type="ARBA" id="ARBA00023306"/>
    </source>
</evidence>
<dbReference type="PANTHER" id="PTHR30314:SF3">
    <property type="entry name" value="MITOCHONDRIAL DIVISION PROTEIN FSZA"/>
    <property type="match status" value="1"/>
</dbReference>
<feature type="region of interest" description="Disordered" evidence="12">
    <location>
        <begin position="312"/>
        <end position="413"/>
    </location>
</feature>
<dbReference type="Proteomes" id="UP000319210">
    <property type="component" value="Unassembled WGS sequence"/>
</dbReference>
<dbReference type="GO" id="GO:0032153">
    <property type="term" value="C:cell division site"/>
    <property type="evidence" value="ECO:0007669"/>
    <property type="project" value="UniProtKB-UniRule"/>
</dbReference>
<evidence type="ECO:0000256" key="2">
    <source>
        <dbReference type="ARBA" id="ARBA00022490"/>
    </source>
</evidence>
<keyword evidence="16" id="KW-1185">Reference proteome</keyword>
<gene>
    <name evidence="9 15" type="primary">ftsZ</name>
    <name evidence="15" type="ORF">SCA03_64310</name>
</gene>
<keyword evidence="6 9" id="KW-0717">Septation</keyword>
<comment type="function">
    <text evidence="8 9 11">Essential cell division protein that forms a contractile ring structure (Z ring) at the future cell division site. The regulation of the ring assembly controls the timing and the location of cell division. One of the functions of the FtsZ ring is to recruit other cell division proteins to the septum to produce a new cell wall between the dividing cells. Binds GTP and shows GTPase activity.</text>
</comment>
<keyword evidence="5 9" id="KW-0342">GTP-binding</keyword>
<comment type="subcellular location">
    <subcellularLocation>
        <location evidence="9">Cytoplasm</location>
    </subcellularLocation>
    <text evidence="9">Assembles at midcell at the inner surface of the cytoplasmic membrane.</text>
</comment>
<feature type="compositionally biased region" description="Acidic residues" evidence="12">
    <location>
        <begin position="402"/>
        <end position="413"/>
    </location>
</feature>
<dbReference type="GO" id="GO:0005737">
    <property type="term" value="C:cytoplasm"/>
    <property type="evidence" value="ECO:0007669"/>
    <property type="project" value="UniProtKB-SubCell"/>
</dbReference>
<dbReference type="EMBL" id="BJMM01000068">
    <property type="protein sequence ID" value="GEB53880.1"/>
    <property type="molecule type" value="Genomic_DNA"/>
</dbReference>
<dbReference type="SMART" id="SM00864">
    <property type="entry name" value="Tubulin"/>
    <property type="match status" value="1"/>
</dbReference>
<dbReference type="InterPro" id="IPR008280">
    <property type="entry name" value="Tub_FtsZ_C"/>
</dbReference>
<dbReference type="AlphaFoldDB" id="A0A4Y3RDR3"/>
<dbReference type="GO" id="GO:0051258">
    <property type="term" value="P:protein polymerization"/>
    <property type="evidence" value="ECO:0007669"/>
    <property type="project" value="UniProtKB-UniRule"/>
</dbReference>
<dbReference type="InterPro" id="IPR003008">
    <property type="entry name" value="Tubulin_FtsZ_GTPase"/>
</dbReference>
<dbReference type="GO" id="GO:0043093">
    <property type="term" value="P:FtsZ-dependent cytokinesis"/>
    <property type="evidence" value="ECO:0007669"/>
    <property type="project" value="UniProtKB-UniRule"/>
</dbReference>
<dbReference type="Pfam" id="PF12327">
    <property type="entry name" value="FtsZ_C"/>
    <property type="match status" value="1"/>
</dbReference>
<dbReference type="CDD" id="cd02201">
    <property type="entry name" value="FtsZ_type1"/>
    <property type="match status" value="1"/>
</dbReference>
<evidence type="ECO:0000256" key="4">
    <source>
        <dbReference type="ARBA" id="ARBA00022741"/>
    </source>
</evidence>
<dbReference type="InterPro" id="IPR020805">
    <property type="entry name" value="Cell_div_FtsZ_CS"/>
</dbReference>
<reference evidence="15 16" key="1">
    <citation type="submission" date="2019-06" db="EMBL/GenBank/DDBJ databases">
        <title>Whole genome shotgun sequence of Streptomyces cacaoi subsp. cacaoi NBRC 12748.</title>
        <authorList>
            <person name="Hosoyama A."/>
            <person name="Uohara A."/>
            <person name="Ohji S."/>
            <person name="Ichikawa N."/>
        </authorList>
    </citation>
    <scope>NUCLEOTIDE SEQUENCE [LARGE SCALE GENOMIC DNA]</scope>
    <source>
        <strain evidence="15 16">NBRC 12748</strain>
    </source>
</reference>
<comment type="similarity">
    <text evidence="1 9 11">Belongs to the FtsZ family.</text>
</comment>
<evidence type="ECO:0000313" key="15">
    <source>
        <dbReference type="EMBL" id="GEB53880.1"/>
    </source>
</evidence>
<dbReference type="Gene3D" id="3.40.50.1440">
    <property type="entry name" value="Tubulin/FtsZ, GTPase domain"/>
    <property type="match status" value="1"/>
</dbReference>
<keyword evidence="7 9" id="KW-0131">Cell cycle</keyword>
<feature type="domain" description="Tubulin/FtsZ 2-layer sandwich" evidence="14">
    <location>
        <begin position="204"/>
        <end position="321"/>
    </location>
</feature>